<feature type="compositionally biased region" description="Gly residues" evidence="2">
    <location>
        <begin position="93"/>
        <end position="103"/>
    </location>
</feature>
<evidence type="ECO:0000256" key="2">
    <source>
        <dbReference type="SAM" id="MobiDB-lite"/>
    </source>
</evidence>
<feature type="domain" description="RecX first three-helical" evidence="3">
    <location>
        <begin position="116"/>
        <end position="155"/>
    </location>
</feature>
<feature type="compositionally biased region" description="Low complexity" evidence="2">
    <location>
        <begin position="53"/>
        <end position="68"/>
    </location>
</feature>
<evidence type="ECO:0000313" key="5">
    <source>
        <dbReference type="Proteomes" id="UP001321748"/>
    </source>
</evidence>
<accession>A0ABM8BD17</accession>
<dbReference type="InterPro" id="IPR053926">
    <property type="entry name" value="RecX_HTH_1st"/>
</dbReference>
<dbReference type="InterPro" id="IPR003783">
    <property type="entry name" value="Regulatory_RecX"/>
</dbReference>
<evidence type="ECO:0000259" key="3">
    <source>
        <dbReference type="Pfam" id="PF21982"/>
    </source>
</evidence>
<evidence type="ECO:0000256" key="1">
    <source>
        <dbReference type="ARBA" id="ARBA00022490"/>
    </source>
</evidence>
<name>A0ABM8BD17_9BIFI</name>
<dbReference type="PANTHER" id="PTHR33602">
    <property type="entry name" value="REGULATORY PROTEIN RECX FAMILY PROTEIN"/>
    <property type="match status" value="1"/>
</dbReference>
<feature type="region of interest" description="Disordered" evidence="2">
    <location>
        <begin position="49"/>
        <end position="114"/>
    </location>
</feature>
<gene>
    <name evidence="4" type="ORF">KIMH_09110</name>
</gene>
<dbReference type="RefSeq" id="WP_317642309.1">
    <property type="nucleotide sequence ID" value="NZ_AP026800.1"/>
</dbReference>
<feature type="compositionally biased region" description="Basic residues" evidence="2">
    <location>
        <begin position="76"/>
        <end position="89"/>
    </location>
</feature>
<proteinExistence type="predicted"/>
<sequence length="268" mass="29163">MIEASTFLKVHPARIEQDGGTPDNVASAHQVKQLRVYDQAADDGQDHIEAAPQSQSSGVLSLGSFGQLPRENDKSKSRRFKSKRRRNRQAKQGGFGFRGGNSAGTGPKDPFDEDACKEAGLTLLDAAARPRQALVERLLAKGYDAAVVERAVDRLEELGLVDDQAYAESYLRYCLSRNLGERGSLMEMTRKGVSQPVAAAVVGQAARSGLFVDSAYSLGRAVAKKTQGLDQQVRKRRFWSAGGRKGHNPALLQEVAAQVFTDVETEEM</sequence>
<dbReference type="PANTHER" id="PTHR33602:SF1">
    <property type="entry name" value="REGULATORY PROTEIN RECX FAMILY PROTEIN"/>
    <property type="match status" value="1"/>
</dbReference>
<dbReference type="Pfam" id="PF21982">
    <property type="entry name" value="RecX_HTH1"/>
    <property type="match status" value="1"/>
</dbReference>
<evidence type="ECO:0000313" key="4">
    <source>
        <dbReference type="EMBL" id="BDR54800.1"/>
    </source>
</evidence>
<keyword evidence="5" id="KW-1185">Reference proteome</keyword>
<dbReference type="Proteomes" id="UP001321748">
    <property type="component" value="Chromosome"/>
</dbReference>
<protein>
    <recommendedName>
        <fullName evidence="3">RecX first three-helical domain-containing protein</fullName>
    </recommendedName>
</protein>
<reference evidence="4 5" key="1">
    <citation type="journal article" date="2023" name="Microbiol. Spectr.">
        <title>Symbiosis of Carpenter Bees with Uncharacterized Lactic Acid Bacteria Showing NAD Auxotrophy.</title>
        <authorList>
            <person name="Kawasaki S."/>
            <person name="Ozawa K."/>
            <person name="Mori T."/>
            <person name="Yamamoto A."/>
            <person name="Ito M."/>
            <person name="Ohkuma M."/>
            <person name="Sakamoto M."/>
            <person name="Matsutani M."/>
        </authorList>
    </citation>
    <scope>NUCLEOTIDE SEQUENCE [LARGE SCALE GENOMIC DNA]</scope>
    <source>
        <strain evidence="4 5">KimH</strain>
    </source>
</reference>
<dbReference type="EMBL" id="AP026800">
    <property type="protein sequence ID" value="BDR54800.1"/>
    <property type="molecule type" value="Genomic_DNA"/>
</dbReference>
<organism evidence="4 5">
    <name type="scientific">Bombiscardovia apis</name>
    <dbReference type="NCBI Taxonomy" id="2932182"/>
    <lineage>
        <taxon>Bacteria</taxon>
        <taxon>Bacillati</taxon>
        <taxon>Actinomycetota</taxon>
        <taxon>Actinomycetes</taxon>
        <taxon>Bifidobacteriales</taxon>
        <taxon>Bifidobacteriaceae</taxon>
        <taxon>Bombiscardovia</taxon>
    </lineage>
</organism>
<keyword evidence="1" id="KW-0963">Cytoplasm</keyword>